<dbReference type="GO" id="GO:0022857">
    <property type="term" value="F:transmembrane transporter activity"/>
    <property type="evidence" value="ECO:0007669"/>
    <property type="project" value="InterPro"/>
</dbReference>
<dbReference type="Proteomes" id="UP000234748">
    <property type="component" value="Unassembled WGS sequence"/>
</dbReference>
<feature type="transmembrane region" description="Helical" evidence="7">
    <location>
        <begin position="196"/>
        <end position="220"/>
    </location>
</feature>
<feature type="transmembrane region" description="Helical" evidence="7">
    <location>
        <begin position="132"/>
        <end position="152"/>
    </location>
</feature>
<dbReference type="InterPro" id="IPR011701">
    <property type="entry name" value="MFS"/>
</dbReference>
<feature type="domain" description="Major facilitator superfamily (MFS) profile" evidence="8">
    <location>
        <begin position="274"/>
        <end position="456"/>
    </location>
</feature>
<name>A0A2N5M6I2_9BACI</name>
<keyword evidence="2" id="KW-0813">Transport</keyword>
<evidence type="ECO:0000256" key="4">
    <source>
        <dbReference type="ARBA" id="ARBA00022692"/>
    </source>
</evidence>
<feature type="transmembrane region" description="Helical" evidence="7">
    <location>
        <begin position="226"/>
        <end position="246"/>
    </location>
</feature>
<organism evidence="9 10">
    <name type="scientific">Peribacillus deserti</name>
    <dbReference type="NCBI Taxonomy" id="673318"/>
    <lineage>
        <taxon>Bacteria</taxon>
        <taxon>Bacillati</taxon>
        <taxon>Bacillota</taxon>
        <taxon>Bacilli</taxon>
        <taxon>Bacillales</taxon>
        <taxon>Bacillaceae</taxon>
        <taxon>Peribacillus</taxon>
    </lineage>
</organism>
<feature type="transmembrane region" description="Helical" evidence="7">
    <location>
        <begin position="105"/>
        <end position="125"/>
    </location>
</feature>
<evidence type="ECO:0000256" key="6">
    <source>
        <dbReference type="ARBA" id="ARBA00023136"/>
    </source>
</evidence>
<dbReference type="PROSITE" id="PS50850">
    <property type="entry name" value="MFS"/>
    <property type="match status" value="1"/>
</dbReference>
<dbReference type="PANTHER" id="PTHR23513:SF11">
    <property type="entry name" value="STAPHYLOFERRIN A TRANSPORTER"/>
    <property type="match status" value="1"/>
</dbReference>
<keyword evidence="10" id="KW-1185">Reference proteome</keyword>
<evidence type="ECO:0000256" key="7">
    <source>
        <dbReference type="SAM" id="Phobius"/>
    </source>
</evidence>
<evidence type="ECO:0000313" key="10">
    <source>
        <dbReference type="Proteomes" id="UP000234748"/>
    </source>
</evidence>
<dbReference type="SUPFAM" id="SSF103473">
    <property type="entry name" value="MFS general substrate transporter"/>
    <property type="match status" value="1"/>
</dbReference>
<evidence type="ECO:0000259" key="8">
    <source>
        <dbReference type="PROSITE" id="PS50850"/>
    </source>
</evidence>
<feature type="transmembrane region" description="Helical" evidence="7">
    <location>
        <begin position="6"/>
        <end position="25"/>
    </location>
</feature>
<feature type="transmembrane region" description="Helical" evidence="7">
    <location>
        <begin position="266"/>
        <end position="299"/>
    </location>
</feature>
<feature type="transmembrane region" description="Helical" evidence="7">
    <location>
        <begin position="311"/>
        <end position="332"/>
    </location>
</feature>
<protein>
    <recommendedName>
        <fullName evidence="8">Major facilitator superfamily (MFS) profile domain-containing protein</fullName>
    </recommendedName>
</protein>
<dbReference type="CDD" id="cd06173">
    <property type="entry name" value="MFS_MefA_like"/>
    <property type="match status" value="1"/>
</dbReference>
<sequence>MCPFLIHITILHAYHMGSLLVNLYLQKQAPILDRCLLFVSILSDRKPPQTGGNKMRVNTEIFYNKNFLFYWLSAVITSLGDSIFVIALTWLLVEKTGSPAVVGTYLFILGISKLVFIIIGGAAVDRFDPKKLLLWSTLIRAAVILLSLSAVYSDFGGVWIFYLMSAIFGSVDAIAEPAAITARTRIVTKEFYTQSMGLLMTAGNVSAIIGPMLGAGLVAAGSTETAIIINALIFMAAAFLLSRVNITSEREPEQTGRMWQNIKDGFSYFLHTPIILTMAIFAFFSNAAVGAILLSIPFLSEELGFGVSGYGMMNTAIAIGGAAGSVLFSLAAINNPKPWMTLLTCFIQGIFILLTGVTGNLFMITALIALIGLQEAAVNVIAPSVNHAMIPSRMFGRVISVMILVMSGSVPLSQAAAGWLMETVEPQTIFIYEGLLEMVAAFCTFLLPFVRKFEKL</sequence>
<dbReference type="Gene3D" id="1.20.1250.20">
    <property type="entry name" value="MFS general substrate transporter like domains"/>
    <property type="match status" value="1"/>
</dbReference>
<keyword evidence="4 7" id="KW-0812">Transmembrane</keyword>
<dbReference type="InterPro" id="IPR036259">
    <property type="entry name" value="MFS_trans_sf"/>
</dbReference>
<feature type="transmembrane region" description="Helical" evidence="7">
    <location>
        <begin position="394"/>
        <end position="417"/>
    </location>
</feature>
<evidence type="ECO:0000256" key="5">
    <source>
        <dbReference type="ARBA" id="ARBA00022989"/>
    </source>
</evidence>
<keyword evidence="5 7" id="KW-1133">Transmembrane helix</keyword>
<evidence type="ECO:0000256" key="1">
    <source>
        <dbReference type="ARBA" id="ARBA00004651"/>
    </source>
</evidence>
<comment type="subcellular location">
    <subcellularLocation>
        <location evidence="1">Cell membrane</location>
        <topology evidence="1">Multi-pass membrane protein</topology>
    </subcellularLocation>
</comment>
<dbReference type="GO" id="GO:0005886">
    <property type="term" value="C:plasma membrane"/>
    <property type="evidence" value="ECO:0007669"/>
    <property type="project" value="UniProtKB-SubCell"/>
</dbReference>
<comment type="caution">
    <text evidence="9">The sequence shown here is derived from an EMBL/GenBank/DDBJ whole genome shotgun (WGS) entry which is preliminary data.</text>
</comment>
<keyword evidence="6 7" id="KW-0472">Membrane</keyword>
<reference evidence="9 10" key="1">
    <citation type="submission" date="2017-11" db="EMBL/GenBank/DDBJ databases">
        <title>Comparitive Functional Genomics of Dry Heat Resistant strains isolated from the Viking Spacecraft.</title>
        <authorList>
            <person name="Seuylemezian A."/>
            <person name="Cooper K."/>
            <person name="Vaishampayan P."/>
        </authorList>
    </citation>
    <scope>NUCLEOTIDE SEQUENCE [LARGE SCALE GENOMIC DNA]</scope>
    <source>
        <strain evidence="9 10">V1-29</strain>
    </source>
</reference>
<proteinExistence type="predicted"/>
<evidence type="ECO:0000256" key="2">
    <source>
        <dbReference type="ARBA" id="ARBA00022448"/>
    </source>
</evidence>
<dbReference type="Pfam" id="PF07690">
    <property type="entry name" value="MFS_1"/>
    <property type="match status" value="1"/>
</dbReference>
<dbReference type="InterPro" id="IPR020846">
    <property type="entry name" value="MFS_dom"/>
</dbReference>
<dbReference type="PANTHER" id="PTHR23513">
    <property type="entry name" value="INTEGRAL MEMBRANE EFFLUX PROTEIN-RELATED"/>
    <property type="match status" value="1"/>
</dbReference>
<accession>A0A2N5M6I2</accession>
<feature type="transmembrane region" description="Helical" evidence="7">
    <location>
        <begin position="158"/>
        <end position="175"/>
    </location>
</feature>
<dbReference type="AlphaFoldDB" id="A0A2N5M6I2"/>
<keyword evidence="3" id="KW-1003">Cell membrane</keyword>
<dbReference type="EMBL" id="PGUY01000031">
    <property type="protein sequence ID" value="PLT29957.1"/>
    <property type="molecule type" value="Genomic_DNA"/>
</dbReference>
<evidence type="ECO:0000256" key="3">
    <source>
        <dbReference type="ARBA" id="ARBA00022475"/>
    </source>
</evidence>
<gene>
    <name evidence="9" type="ORF">CUU66_10545</name>
</gene>
<feature type="transmembrane region" description="Helical" evidence="7">
    <location>
        <begin position="363"/>
        <end position="382"/>
    </location>
</feature>
<feature type="transmembrane region" description="Helical" evidence="7">
    <location>
        <begin position="68"/>
        <end position="93"/>
    </location>
</feature>
<feature type="transmembrane region" description="Helical" evidence="7">
    <location>
        <begin position="429"/>
        <end position="450"/>
    </location>
</feature>
<evidence type="ECO:0000313" key="9">
    <source>
        <dbReference type="EMBL" id="PLT29957.1"/>
    </source>
</evidence>
<feature type="transmembrane region" description="Helical" evidence="7">
    <location>
        <begin position="339"/>
        <end position="357"/>
    </location>
</feature>